<feature type="domain" description="Helicase C-terminal" evidence="1">
    <location>
        <begin position="80"/>
        <end position="228"/>
    </location>
</feature>
<evidence type="ECO:0000313" key="2">
    <source>
        <dbReference type="EMBL" id="OQB39909.1"/>
    </source>
</evidence>
<protein>
    <submittedName>
        <fullName evidence="2">Type I restriction enzyme EcoKI subunit R</fullName>
    </submittedName>
</protein>
<dbReference type="EMBL" id="MWDB01000067">
    <property type="protein sequence ID" value="OQB39909.1"/>
    <property type="molecule type" value="Genomic_DNA"/>
</dbReference>
<dbReference type="Gene3D" id="3.40.50.300">
    <property type="entry name" value="P-loop containing nucleotide triphosphate hydrolases"/>
    <property type="match status" value="1"/>
</dbReference>
<organism evidence="2">
    <name type="scientific">candidate division CPR1 bacterium ADurb.Bin160</name>
    <dbReference type="NCBI Taxonomy" id="1852826"/>
    <lineage>
        <taxon>Bacteria</taxon>
        <taxon>candidate division CPR1</taxon>
    </lineage>
</organism>
<evidence type="ECO:0000259" key="1">
    <source>
        <dbReference type="PROSITE" id="PS51194"/>
    </source>
</evidence>
<dbReference type="GO" id="GO:0005829">
    <property type="term" value="C:cytosol"/>
    <property type="evidence" value="ECO:0007669"/>
    <property type="project" value="TreeGrafter"/>
</dbReference>
<gene>
    <name evidence="2" type="ORF">BWY04_01496</name>
</gene>
<name>A0A1V5ZIE9_9BACT</name>
<reference evidence="2" key="1">
    <citation type="submission" date="2017-02" db="EMBL/GenBank/DDBJ databases">
        <title>Delving into the versatile metabolic prowess of the omnipresent phylum Bacteroidetes.</title>
        <authorList>
            <person name="Nobu M.K."/>
            <person name="Mei R."/>
            <person name="Narihiro T."/>
            <person name="Kuroda K."/>
            <person name="Liu W.-T."/>
        </authorList>
    </citation>
    <scope>NUCLEOTIDE SEQUENCE</scope>
    <source>
        <strain evidence="2">ADurb.Bin160</strain>
    </source>
</reference>
<proteinExistence type="predicted"/>
<dbReference type="SMART" id="SM00490">
    <property type="entry name" value="HELICc"/>
    <property type="match status" value="1"/>
</dbReference>
<dbReference type="Proteomes" id="UP000485621">
    <property type="component" value="Unassembled WGS sequence"/>
</dbReference>
<dbReference type="PANTHER" id="PTHR47396">
    <property type="entry name" value="TYPE I RESTRICTION ENZYME ECOKI R PROTEIN"/>
    <property type="match status" value="1"/>
</dbReference>
<dbReference type="AlphaFoldDB" id="A0A1V5ZIE9"/>
<dbReference type="Pfam" id="PF00271">
    <property type="entry name" value="Helicase_C"/>
    <property type="match status" value="1"/>
</dbReference>
<dbReference type="SUPFAM" id="SSF52540">
    <property type="entry name" value="P-loop containing nucleoside triphosphate hydrolases"/>
    <property type="match status" value="1"/>
</dbReference>
<dbReference type="PANTHER" id="PTHR47396:SF1">
    <property type="entry name" value="ATP-DEPENDENT HELICASE IRC3-RELATED"/>
    <property type="match status" value="1"/>
</dbReference>
<sequence length="228" mass="26309">MEYPDKELSVRQRNIIFNKVWNNLEKEEQDEAKDEAIKIICEKWEDESELNSSVVVDGVKMLRRFSHYGDESTHYVYNKYRNQLIADIARKKNKRTLIIFSKIAHGEELQKLLPEAILIHGEHSLNERNEAERYLKENEHAIVLSSNIWSTGKDIPEIEIFINAGAGVSKIQQIQKMGRATRLSPSTGKDEAVVIDFIDAFSPIGIKQSNKRKNVYKNLNIEVKIIGE</sequence>
<dbReference type="InterPro" id="IPR050742">
    <property type="entry name" value="Helicase_Restrict-Modif_Enz"/>
</dbReference>
<dbReference type="InterPro" id="IPR027417">
    <property type="entry name" value="P-loop_NTPase"/>
</dbReference>
<comment type="caution">
    <text evidence="2">The sequence shown here is derived from an EMBL/GenBank/DDBJ whole genome shotgun (WGS) entry which is preliminary data.</text>
</comment>
<dbReference type="PROSITE" id="PS51194">
    <property type="entry name" value="HELICASE_CTER"/>
    <property type="match status" value="1"/>
</dbReference>
<dbReference type="InterPro" id="IPR001650">
    <property type="entry name" value="Helicase_C-like"/>
</dbReference>
<accession>A0A1V5ZIE9</accession>